<evidence type="ECO:0000256" key="3">
    <source>
        <dbReference type="ARBA" id="ARBA00022475"/>
    </source>
</evidence>
<proteinExistence type="predicted"/>
<dbReference type="InterPro" id="IPR010290">
    <property type="entry name" value="TM_effector"/>
</dbReference>
<dbReference type="Gene3D" id="1.20.1250.20">
    <property type="entry name" value="MFS general substrate transporter like domains"/>
    <property type="match status" value="2"/>
</dbReference>
<dbReference type="InterPro" id="IPR036259">
    <property type="entry name" value="MFS_trans_sf"/>
</dbReference>
<evidence type="ECO:0000256" key="1">
    <source>
        <dbReference type="ARBA" id="ARBA00004651"/>
    </source>
</evidence>
<keyword evidence="4 7" id="KW-0812">Transmembrane</keyword>
<name>A0A4P6JPB6_KTERU</name>
<protein>
    <submittedName>
        <fullName evidence="8">MFS transporter</fullName>
    </submittedName>
</protein>
<keyword evidence="3" id="KW-1003">Cell membrane</keyword>
<feature type="transmembrane region" description="Helical" evidence="7">
    <location>
        <begin position="306"/>
        <end position="329"/>
    </location>
</feature>
<sequence>MHIFYAFRKPAFALLWSGQVISAFGDQLFSVAFLWLTTKQLGESAGVIFGTASLCALIFGPCSGILADRLNRRNLLIGADLARGFLVILLPLLLWLHMFEIWFLIPIILIKELLATFFEPALTASLPMLTDNTKILYAINNLMDMAKRFARMLCPGIAGLLLLYLSFAYFFTFDTISFVISAFVFLALGPCFRAGSSWPPLTIGQKNRHMLGDLRKDLVLSSARAYQNRQFFRAVLSLGIMNIAWSIIYIIGLPLWTQRVLHASPAIFGLIASAYGAGNIVGIFLSTLRRSLSLRGMYIGKAFQGLGFILLTLAPSSSIAMGVTFVSALCGSWGEPSITLMIQTEFSQEHVGKIYSLRSSLGQLGLTLGTMAASLVYYIFNVTTGIIMSGLFLVAISILCLALQRSPTKSDHQMTKLYNSDKVPALRSPSTVKRT</sequence>
<dbReference type="KEGG" id="kbs:EPA93_13270"/>
<dbReference type="Proteomes" id="UP000290365">
    <property type="component" value="Chromosome"/>
</dbReference>
<feature type="transmembrane region" description="Helical" evidence="7">
    <location>
        <begin position="149"/>
        <end position="170"/>
    </location>
</feature>
<evidence type="ECO:0000256" key="2">
    <source>
        <dbReference type="ARBA" id="ARBA00022448"/>
    </source>
</evidence>
<evidence type="ECO:0000256" key="4">
    <source>
        <dbReference type="ARBA" id="ARBA00022692"/>
    </source>
</evidence>
<feature type="transmembrane region" description="Helical" evidence="7">
    <location>
        <begin position="12"/>
        <end position="35"/>
    </location>
</feature>
<dbReference type="Pfam" id="PF05977">
    <property type="entry name" value="MFS_3"/>
    <property type="match status" value="1"/>
</dbReference>
<feature type="transmembrane region" description="Helical" evidence="7">
    <location>
        <begin position="47"/>
        <end position="67"/>
    </location>
</feature>
<keyword evidence="5 7" id="KW-1133">Transmembrane helix</keyword>
<dbReference type="SUPFAM" id="SSF103473">
    <property type="entry name" value="MFS general substrate transporter"/>
    <property type="match status" value="1"/>
</dbReference>
<evidence type="ECO:0000313" key="9">
    <source>
        <dbReference type="Proteomes" id="UP000290365"/>
    </source>
</evidence>
<dbReference type="GO" id="GO:0005886">
    <property type="term" value="C:plasma membrane"/>
    <property type="evidence" value="ECO:0007669"/>
    <property type="project" value="UniProtKB-SubCell"/>
</dbReference>
<comment type="subcellular location">
    <subcellularLocation>
        <location evidence="1">Cell membrane</location>
        <topology evidence="1">Multi-pass membrane protein</topology>
    </subcellularLocation>
</comment>
<dbReference type="PANTHER" id="PTHR23513">
    <property type="entry name" value="INTEGRAL MEMBRANE EFFLUX PROTEIN-RELATED"/>
    <property type="match status" value="1"/>
</dbReference>
<feature type="transmembrane region" description="Helical" evidence="7">
    <location>
        <begin position="101"/>
        <end position="129"/>
    </location>
</feature>
<dbReference type="PANTHER" id="PTHR23513:SF6">
    <property type="entry name" value="MAJOR FACILITATOR SUPERFAMILY ASSOCIATED DOMAIN-CONTAINING PROTEIN"/>
    <property type="match status" value="1"/>
</dbReference>
<feature type="transmembrane region" description="Helical" evidence="7">
    <location>
        <begin position="263"/>
        <end position="285"/>
    </location>
</feature>
<keyword evidence="9" id="KW-1185">Reference proteome</keyword>
<feature type="transmembrane region" description="Helical" evidence="7">
    <location>
        <begin position="176"/>
        <end position="196"/>
    </location>
</feature>
<dbReference type="OrthoDB" id="9775268at2"/>
<evidence type="ECO:0000256" key="6">
    <source>
        <dbReference type="ARBA" id="ARBA00023136"/>
    </source>
</evidence>
<accession>A0A4P6JPB6</accession>
<gene>
    <name evidence="8" type="ORF">EPA93_13270</name>
</gene>
<dbReference type="RefSeq" id="WP_129887986.1">
    <property type="nucleotide sequence ID" value="NZ_CP035758.1"/>
</dbReference>
<dbReference type="EMBL" id="CP035758">
    <property type="protein sequence ID" value="QBD76922.1"/>
    <property type="molecule type" value="Genomic_DNA"/>
</dbReference>
<feature type="transmembrane region" description="Helical" evidence="7">
    <location>
        <begin position="74"/>
        <end position="95"/>
    </location>
</feature>
<feature type="transmembrane region" description="Helical" evidence="7">
    <location>
        <begin position="375"/>
        <end position="403"/>
    </location>
</feature>
<evidence type="ECO:0000256" key="7">
    <source>
        <dbReference type="SAM" id="Phobius"/>
    </source>
</evidence>
<keyword evidence="6 7" id="KW-0472">Membrane</keyword>
<feature type="transmembrane region" description="Helical" evidence="7">
    <location>
        <begin position="231"/>
        <end position="251"/>
    </location>
</feature>
<dbReference type="CDD" id="cd06173">
    <property type="entry name" value="MFS_MefA_like"/>
    <property type="match status" value="1"/>
</dbReference>
<keyword evidence="2" id="KW-0813">Transport</keyword>
<organism evidence="8 9">
    <name type="scientific">Ktedonosporobacter rubrisoli</name>
    <dbReference type="NCBI Taxonomy" id="2509675"/>
    <lineage>
        <taxon>Bacteria</taxon>
        <taxon>Bacillati</taxon>
        <taxon>Chloroflexota</taxon>
        <taxon>Ktedonobacteria</taxon>
        <taxon>Ktedonobacterales</taxon>
        <taxon>Ktedonosporobacteraceae</taxon>
        <taxon>Ktedonosporobacter</taxon>
    </lineage>
</organism>
<dbReference type="AlphaFoldDB" id="A0A4P6JPB6"/>
<reference evidence="8 9" key="1">
    <citation type="submission" date="2019-01" db="EMBL/GenBank/DDBJ databases">
        <title>Ktedonosporobacter rubrisoli SCAWS-G2.</title>
        <authorList>
            <person name="Huang Y."/>
            <person name="Yan B."/>
        </authorList>
    </citation>
    <scope>NUCLEOTIDE SEQUENCE [LARGE SCALE GENOMIC DNA]</scope>
    <source>
        <strain evidence="8 9">SCAWS-G2</strain>
    </source>
</reference>
<evidence type="ECO:0000313" key="8">
    <source>
        <dbReference type="EMBL" id="QBD76922.1"/>
    </source>
</evidence>
<evidence type="ECO:0000256" key="5">
    <source>
        <dbReference type="ARBA" id="ARBA00022989"/>
    </source>
</evidence>